<evidence type="ECO:0000256" key="3">
    <source>
        <dbReference type="ARBA" id="ARBA00012462"/>
    </source>
</evidence>
<evidence type="ECO:0000256" key="6">
    <source>
        <dbReference type="ARBA" id="ARBA00022670"/>
    </source>
</evidence>
<evidence type="ECO:0000256" key="4">
    <source>
        <dbReference type="ARBA" id="ARBA00020244"/>
    </source>
</evidence>
<dbReference type="EMBL" id="OA883178">
    <property type="protein sequence ID" value="CAD7278180.1"/>
    <property type="molecule type" value="Genomic_DNA"/>
</dbReference>
<feature type="domain" description="Tripeptidyl peptidase II C-terminal" evidence="14">
    <location>
        <begin position="1105"/>
        <end position="1171"/>
    </location>
</feature>
<feature type="domain" description="Tripeptidyl-peptidase II first Ig-like" evidence="15">
    <location>
        <begin position="590"/>
        <end position="708"/>
    </location>
</feature>
<evidence type="ECO:0000256" key="8">
    <source>
        <dbReference type="ARBA" id="ARBA00022825"/>
    </source>
</evidence>
<dbReference type="InterPro" id="IPR034051">
    <property type="entry name" value="TPP_II_domain"/>
</dbReference>
<feature type="region of interest" description="Disordered" evidence="11">
    <location>
        <begin position="1090"/>
        <end position="1114"/>
    </location>
</feature>
<dbReference type="Pfam" id="PF00082">
    <property type="entry name" value="Peptidase_S8"/>
    <property type="match status" value="1"/>
</dbReference>
<proteinExistence type="inferred from homology"/>
<accession>A0A7R9BPR7</accession>
<dbReference type="InterPro" id="IPR036852">
    <property type="entry name" value="Peptidase_S8/S53_dom_sf"/>
</dbReference>
<dbReference type="InterPro" id="IPR046940">
    <property type="entry name" value="TPPII_Ig-like_sf"/>
</dbReference>
<evidence type="ECO:0000259" key="12">
    <source>
        <dbReference type="Pfam" id="PF00082"/>
    </source>
</evidence>
<feature type="domain" description="Tripeptidyl peptidase II second Ig-like" evidence="13">
    <location>
        <begin position="855"/>
        <end position="1048"/>
    </location>
</feature>
<evidence type="ECO:0000256" key="7">
    <source>
        <dbReference type="ARBA" id="ARBA00022801"/>
    </source>
</evidence>
<dbReference type="EC" id="3.4.14.10" evidence="3"/>
<dbReference type="Pfam" id="PF21223">
    <property type="entry name" value="TPPII_Ig-like-1"/>
    <property type="match status" value="1"/>
</dbReference>
<feature type="active site" description="Charge relay system" evidence="10">
    <location>
        <position position="487"/>
    </location>
</feature>
<dbReference type="InterPro" id="IPR022229">
    <property type="entry name" value="TPPII_Ig-like-2"/>
</dbReference>
<keyword evidence="7 10" id="KW-0378">Hydrolase</keyword>
<feature type="active site" description="Charge relay system" evidence="10">
    <location>
        <position position="69"/>
    </location>
</feature>
<evidence type="ECO:0000259" key="14">
    <source>
        <dbReference type="Pfam" id="PF12583"/>
    </source>
</evidence>
<comment type="similarity">
    <text evidence="2 10">Belongs to the peptidase S8 family.</text>
</comment>
<keyword evidence="6 10" id="KW-0645">Protease</keyword>
<keyword evidence="18" id="KW-1185">Reference proteome</keyword>
<dbReference type="PROSITE" id="PS51892">
    <property type="entry name" value="SUBTILASE"/>
    <property type="match status" value="1"/>
</dbReference>
<evidence type="ECO:0000256" key="11">
    <source>
        <dbReference type="SAM" id="MobiDB-lite"/>
    </source>
</evidence>
<dbReference type="PROSITE" id="PS00137">
    <property type="entry name" value="SUBTILASE_HIS"/>
    <property type="match status" value="1"/>
</dbReference>
<dbReference type="InterPro" id="IPR022232">
    <property type="entry name" value="TPPII_C_art"/>
</dbReference>
<dbReference type="Proteomes" id="UP000678499">
    <property type="component" value="Unassembled WGS sequence"/>
</dbReference>
<dbReference type="GO" id="GO:0005829">
    <property type="term" value="C:cytosol"/>
    <property type="evidence" value="ECO:0007669"/>
    <property type="project" value="TreeGrafter"/>
</dbReference>
<organism evidence="17">
    <name type="scientific">Notodromas monacha</name>
    <dbReference type="NCBI Taxonomy" id="399045"/>
    <lineage>
        <taxon>Eukaryota</taxon>
        <taxon>Metazoa</taxon>
        <taxon>Ecdysozoa</taxon>
        <taxon>Arthropoda</taxon>
        <taxon>Crustacea</taxon>
        <taxon>Oligostraca</taxon>
        <taxon>Ostracoda</taxon>
        <taxon>Podocopa</taxon>
        <taxon>Podocopida</taxon>
        <taxon>Cypridocopina</taxon>
        <taxon>Cypridoidea</taxon>
        <taxon>Cyprididae</taxon>
        <taxon>Notodromas</taxon>
    </lineage>
</organism>
<dbReference type="PANTHER" id="PTHR43806:SF14">
    <property type="entry name" value="TRIPEPTIDYL-PEPTIDASE 2"/>
    <property type="match status" value="1"/>
</dbReference>
<dbReference type="InterPro" id="IPR015500">
    <property type="entry name" value="Peptidase_S8_subtilisin-rel"/>
</dbReference>
<name>A0A7R9BPR7_9CRUS</name>
<keyword evidence="5" id="KW-0031">Aminopeptidase</keyword>
<evidence type="ECO:0000256" key="1">
    <source>
        <dbReference type="ARBA" id="ARBA00001910"/>
    </source>
</evidence>
<evidence type="ECO:0000313" key="17">
    <source>
        <dbReference type="EMBL" id="CAD7278180.1"/>
    </source>
</evidence>
<dbReference type="Pfam" id="PF12580">
    <property type="entry name" value="TPPII"/>
    <property type="match status" value="1"/>
</dbReference>
<dbReference type="PANTHER" id="PTHR43806">
    <property type="entry name" value="PEPTIDASE S8"/>
    <property type="match status" value="1"/>
</dbReference>
<dbReference type="EMBL" id="CAJPEX010001141">
    <property type="protein sequence ID" value="CAG0918332.1"/>
    <property type="molecule type" value="Genomic_DNA"/>
</dbReference>
<dbReference type="GO" id="GO:0004177">
    <property type="term" value="F:aminopeptidase activity"/>
    <property type="evidence" value="ECO:0007669"/>
    <property type="project" value="UniProtKB-KW"/>
</dbReference>
<dbReference type="Pfam" id="PF12583">
    <property type="entry name" value="TPPII_C"/>
    <property type="match status" value="1"/>
</dbReference>
<dbReference type="InterPro" id="IPR022398">
    <property type="entry name" value="Peptidase_S8_His-AS"/>
</dbReference>
<feature type="active site" description="Charge relay system" evidence="10">
    <location>
        <position position="293"/>
    </location>
</feature>
<dbReference type="Gene3D" id="3.40.50.200">
    <property type="entry name" value="Peptidase S8/S53 domain"/>
    <property type="match status" value="2"/>
</dbReference>
<dbReference type="PRINTS" id="PR00723">
    <property type="entry name" value="SUBTILISIN"/>
</dbReference>
<dbReference type="Gene3D" id="6.10.250.3080">
    <property type="match status" value="1"/>
</dbReference>
<dbReference type="Gene3D" id="2.60.40.3170">
    <property type="match status" value="1"/>
</dbReference>
<protein>
    <recommendedName>
        <fullName evidence="4">Tripeptidyl-peptidase 2</fullName>
        <ecNumber evidence="3">3.4.14.10</ecNumber>
    </recommendedName>
    <alternativeName>
        <fullName evidence="9">Tripeptidyl aminopeptidase</fullName>
    </alternativeName>
</protein>
<evidence type="ECO:0000313" key="18">
    <source>
        <dbReference type="Proteomes" id="UP000678499"/>
    </source>
</evidence>
<dbReference type="GO" id="GO:0008240">
    <property type="term" value="F:tripeptidyl-peptidase activity"/>
    <property type="evidence" value="ECO:0007669"/>
    <property type="project" value="UniProtKB-EC"/>
</dbReference>
<evidence type="ECO:0000256" key="10">
    <source>
        <dbReference type="PROSITE-ProRule" id="PRU01240"/>
    </source>
</evidence>
<feature type="domain" description="Tripeptidyl-peptidase II galactose-binding" evidence="16">
    <location>
        <begin position="728"/>
        <end position="817"/>
    </location>
</feature>
<evidence type="ECO:0000259" key="13">
    <source>
        <dbReference type="Pfam" id="PF12580"/>
    </source>
</evidence>
<comment type="catalytic activity">
    <reaction evidence="1">
        <text>Release of an N-terminal tripeptide from a polypeptide.</text>
        <dbReference type="EC" id="3.4.14.10"/>
    </reaction>
</comment>
<dbReference type="InterPro" id="IPR048383">
    <property type="entry name" value="TPPII_Ig-like-1"/>
</dbReference>
<dbReference type="GO" id="GO:0004252">
    <property type="term" value="F:serine-type endopeptidase activity"/>
    <property type="evidence" value="ECO:0007669"/>
    <property type="project" value="UniProtKB-UniRule"/>
</dbReference>
<dbReference type="Pfam" id="PF21316">
    <property type="entry name" value="TPPII_GBD"/>
    <property type="match status" value="1"/>
</dbReference>
<dbReference type="OrthoDB" id="10256524at2759"/>
<dbReference type="InterPro" id="IPR000209">
    <property type="entry name" value="Peptidase_S8/S53_dom"/>
</dbReference>
<feature type="domain" description="Peptidase S8/S53" evidence="12">
    <location>
        <begin position="60"/>
        <end position="538"/>
    </location>
</feature>
<reference evidence="17" key="1">
    <citation type="submission" date="2020-11" db="EMBL/GenBank/DDBJ databases">
        <authorList>
            <person name="Tran Van P."/>
        </authorList>
    </citation>
    <scope>NUCLEOTIDE SEQUENCE</scope>
</reference>
<evidence type="ECO:0000256" key="2">
    <source>
        <dbReference type="ARBA" id="ARBA00011073"/>
    </source>
</evidence>
<dbReference type="FunFam" id="3.40.50.200:FF:000003">
    <property type="entry name" value="Tripeptidyl peptidase 2"/>
    <property type="match status" value="1"/>
</dbReference>
<sequence>MIRRGSVILSRAGTKFPRTGFTNCGRMAQVSLPEFPVWGLVPKKETGASALLERFPDFDGRGVVIAVFDTGVDPGAPGLQVTSDGKPKVIDRIDCSGSGDVDTSTVVEKGPDGVIVGLSGRKLKIPDSWKCPSGKFHIGLKDISTLYPKSVAERVMKERKTKVWDSAHKLAVANAVKEFKDFEKSKSSEEVDLEVKFQSDELEARVEVLSAAERTYPPFLIPSADCVVFHDGERWRACVDAEGQGDLEKCKVMGIYRETLEFSSFSDRDVLNYSFNIYDEGNLLEIVAVPGSHGTHVASIASANFADEPEKNGVAPGTQIVSIGIADSRLATMETGTCLIRAMNYVIASRLPGFPGPPIDLINMSYGECTSFTDSGRIAKLMSEVVVKYGVIWVNSAGNEGPSLSTVGVPPDLADDSLIGIGAYVFPEMVIAEYSLREKVPEMPFTWASRGPTNNGARGVSLVAPGAAVTSVPNFTLKNNALMNGSSMASPNACGCFALVLSGLKAKKLPYTPFSVRRSMEVTAKAVDRDCCFAEGHGLIQGIPICIKKTSELIAKFPCKRIMYFEFLELQVDKALDHLLTWSKEPVVNMNFVVNVGTNRMSGIYIRGNYGESATVHERSVEVVPMLLNDEEADTKTKIDFDKRLVLSSSASWLKHSSHLSVSFGAKTFVIRVDPTGLKPGVHFAAVKAYDVSNPGLDWLFEVPVTVVKPEPVTEQDGWMKSYEKVHFEPGVIKRHFFLIPDGATFCVFRMKAPVGEKSARFILHCVHFKNDESYRGMHLNRVISISQDSSEAKFIFQVREKLTLEVTVAKWWASLGSVSADYSIEFGSVKPSISDSTLTIHGSDGVTRVDVRTELSQQEILPSISLKQHVVVLRPTEWKLEPLGVRDTIPGGGRIYAVNLSYNLHVPKSGIEVVPVCSLLGDYLYENEVESQLWMLFDSNKRLVASGDAFPANYKTKLDKGDYVIKLQLMTQNRGFVLKVRHDKKELLEKVAADLIMTVSMKLSSAINLDVYPTWNDAITSGKKFRATTCSKNTSVSAYISPFLPEKPVKLIPVGHMLTGTICYVRDEWMKKACSYPIRFVIAEHPKKNSNAAGKEEAGKGKKKDDEKDEKKTDAFKEAVRELKISWIGKLDDEEARRKLYLEVSSSEGDNGDGDKLDAHVAYLQSLSSKVDLCKEEVEVDPKKLDQIVEGRLDEAGKREAADAVMQALKFADATDAKVIRLIVRHALALGHRARAVKYLWKIRSGDVTGVEGITAQEAELWAAKLCDELGWPHVSRLARVSIPTRFPPTYELF</sequence>
<dbReference type="CDD" id="cd04857">
    <property type="entry name" value="Peptidases_S8_Tripeptidyl_Aminopeptidase_II"/>
    <property type="match status" value="1"/>
</dbReference>
<dbReference type="GO" id="GO:0006508">
    <property type="term" value="P:proteolysis"/>
    <property type="evidence" value="ECO:0007669"/>
    <property type="project" value="UniProtKB-KW"/>
</dbReference>
<feature type="compositionally biased region" description="Basic and acidic residues" evidence="11">
    <location>
        <begin position="1095"/>
        <end position="1114"/>
    </location>
</feature>
<evidence type="ECO:0000259" key="15">
    <source>
        <dbReference type="Pfam" id="PF21223"/>
    </source>
</evidence>
<keyword evidence="8 10" id="KW-0720">Serine protease</keyword>
<evidence type="ECO:0000256" key="9">
    <source>
        <dbReference type="ARBA" id="ARBA00032232"/>
    </source>
</evidence>
<dbReference type="InterPro" id="IPR046939">
    <property type="entry name" value="TPPII_C_sf"/>
</dbReference>
<dbReference type="Gene3D" id="1.25.40.710">
    <property type="match status" value="2"/>
</dbReference>
<evidence type="ECO:0000256" key="5">
    <source>
        <dbReference type="ARBA" id="ARBA00022438"/>
    </source>
</evidence>
<dbReference type="InterPro" id="IPR048384">
    <property type="entry name" value="TPPII_GBD"/>
</dbReference>
<gene>
    <name evidence="17" type="ORF">NMOB1V02_LOCUS5891</name>
</gene>
<dbReference type="InterPro" id="IPR050131">
    <property type="entry name" value="Peptidase_S8_subtilisin-like"/>
</dbReference>
<evidence type="ECO:0000259" key="16">
    <source>
        <dbReference type="Pfam" id="PF21316"/>
    </source>
</evidence>
<dbReference type="SUPFAM" id="SSF52743">
    <property type="entry name" value="Subtilisin-like"/>
    <property type="match status" value="1"/>
</dbReference>